<feature type="domain" description="NB-ARC" evidence="2">
    <location>
        <begin position="1"/>
        <end position="99"/>
    </location>
</feature>
<dbReference type="RefSeq" id="XP_015883956.1">
    <property type="nucleotide sequence ID" value="XM_016028470.1"/>
</dbReference>
<sequence>MGGIRKTTLAQLIYNDSVMELHFDFKVWVCVTNDFDIFNVTKTIAKKVITSQRFDNDDLKRDFTSLTFDNEDLDFLQVKLKEALKGRKLLLVLDDIWIENYSL</sequence>
<evidence type="ECO:0000259" key="2">
    <source>
        <dbReference type="Pfam" id="PF00931"/>
    </source>
</evidence>
<keyword evidence="3" id="KW-1185">Reference proteome</keyword>
<dbReference type="InterPro" id="IPR002182">
    <property type="entry name" value="NB-ARC"/>
</dbReference>
<dbReference type="GeneID" id="107419697"/>
<organism evidence="3 4">
    <name type="scientific">Ziziphus jujuba</name>
    <name type="common">Chinese jujube</name>
    <name type="synonym">Ziziphus sativa</name>
    <dbReference type="NCBI Taxonomy" id="326968"/>
    <lineage>
        <taxon>Eukaryota</taxon>
        <taxon>Viridiplantae</taxon>
        <taxon>Streptophyta</taxon>
        <taxon>Embryophyta</taxon>
        <taxon>Tracheophyta</taxon>
        <taxon>Spermatophyta</taxon>
        <taxon>Magnoliopsida</taxon>
        <taxon>eudicotyledons</taxon>
        <taxon>Gunneridae</taxon>
        <taxon>Pentapetalae</taxon>
        <taxon>rosids</taxon>
        <taxon>fabids</taxon>
        <taxon>Rosales</taxon>
        <taxon>Rhamnaceae</taxon>
        <taxon>Paliureae</taxon>
        <taxon>Ziziphus</taxon>
    </lineage>
</organism>
<reference evidence="3" key="1">
    <citation type="submission" date="2025-05" db="UniProtKB">
        <authorList>
            <consortium name="RefSeq"/>
        </authorList>
    </citation>
    <scope>NUCLEOTIDE SEQUENCE [LARGE SCALE GENOMIC DNA]</scope>
</reference>
<dbReference type="GO" id="GO:0043531">
    <property type="term" value="F:ADP binding"/>
    <property type="evidence" value="ECO:0007669"/>
    <property type="project" value="InterPro"/>
</dbReference>
<evidence type="ECO:0000313" key="3">
    <source>
        <dbReference type="Proteomes" id="UP001652623"/>
    </source>
</evidence>
<dbReference type="Pfam" id="PF00931">
    <property type="entry name" value="NB-ARC"/>
    <property type="match status" value="1"/>
</dbReference>
<keyword evidence="1" id="KW-0611">Plant defense</keyword>
<dbReference type="InParanoid" id="A0A6P4AE39"/>
<dbReference type="AlphaFoldDB" id="A0A6P4AE39"/>
<evidence type="ECO:0000256" key="1">
    <source>
        <dbReference type="ARBA" id="ARBA00022821"/>
    </source>
</evidence>
<dbReference type="Proteomes" id="UP001652623">
    <property type="component" value="Chromosome 2"/>
</dbReference>
<protein>
    <submittedName>
        <fullName evidence="4">Disease resistance RPP13-like protein 1</fullName>
    </submittedName>
</protein>
<dbReference type="KEGG" id="zju:107419697"/>
<proteinExistence type="predicted"/>
<dbReference type="SUPFAM" id="SSF52540">
    <property type="entry name" value="P-loop containing nucleoside triphosphate hydrolases"/>
    <property type="match status" value="1"/>
</dbReference>
<evidence type="ECO:0000313" key="4">
    <source>
        <dbReference type="RefSeq" id="XP_015883956.1"/>
    </source>
</evidence>
<dbReference type="GO" id="GO:0006952">
    <property type="term" value="P:defense response"/>
    <property type="evidence" value="ECO:0007669"/>
    <property type="project" value="UniProtKB-KW"/>
</dbReference>
<accession>A0A6P4AE39</accession>
<dbReference type="PANTHER" id="PTHR36766">
    <property type="entry name" value="PLANT BROAD-SPECTRUM MILDEW RESISTANCE PROTEIN RPW8"/>
    <property type="match status" value="1"/>
</dbReference>
<dbReference type="Gene3D" id="3.40.50.300">
    <property type="entry name" value="P-loop containing nucleotide triphosphate hydrolases"/>
    <property type="match status" value="1"/>
</dbReference>
<gene>
    <name evidence="4" type="primary">LOC107419697</name>
</gene>
<reference evidence="4" key="2">
    <citation type="submission" date="2025-08" db="UniProtKB">
        <authorList>
            <consortium name="RefSeq"/>
        </authorList>
    </citation>
    <scope>IDENTIFICATION</scope>
    <source>
        <tissue evidence="4">Seedling</tissue>
    </source>
</reference>
<dbReference type="InterPro" id="IPR027417">
    <property type="entry name" value="P-loop_NTPase"/>
</dbReference>
<dbReference type="PANTHER" id="PTHR36766:SF40">
    <property type="entry name" value="DISEASE RESISTANCE PROTEIN RGA3"/>
    <property type="match status" value="1"/>
</dbReference>
<name>A0A6P4AE39_ZIZJJ</name>